<dbReference type="InterPro" id="IPR051058">
    <property type="entry name" value="GDSL_Est/Lipase"/>
</dbReference>
<evidence type="ECO:0000256" key="1">
    <source>
        <dbReference type="ARBA" id="ARBA00022801"/>
    </source>
</evidence>
<evidence type="ECO:0000313" key="3">
    <source>
        <dbReference type="Proteomes" id="UP001383192"/>
    </source>
</evidence>
<dbReference type="Pfam" id="PF00657">
    <property type="entry name" value="Lipase_GDSL"/>
    <property type="match status" value="1"/>
</dbReference>
<reference evidence="2 3" key="1">
    <citation type="submission" date="2024-01" db="EMBL/GenBank/DDBJ databases">
        <title>A draft genome for a cacao thread blight-causing isolate of Paramarasmius palmivorus.</title>
        <authorList>
            <person name="Baruah I.K."/>
            <person name="Bukari Y."/>
            <person name="Amoako-Attah I."/>
            <person name="Meinhardt L.W."/>
            <person name="Bailey B.A."/>
            <person name="Cohen S.P."/>
        </authorList>
    </citation>
    <scope>NUCLEOTIDE SEQUENCE [LARGE SCALE GENOMIC DNA]</scope>
    <source>
        <strain evidence="2 3">GH-12</strain>
    </source>
</reference>
<dbReference type="InterPro" id="IPR036514">
    <property type="entry name" value="SGNH_hydro_sf"/>
</dbReference>
<proteinExistence type="predicted"/>
<dbReference type="Gene3D" id="3.40.50.1110">
    <property type="entry name" value="SGNH hydrolase"/>
    <property type="match status" value="1"/>
</dbReference>
<organism evidence="2 3">
    <name type="scientific">Paramarasmius palmivorus</name>
    <dbReference type="NCBI Taxonomy" id="297713"/>
    <lineage>
        <taxon>Eukaryota</taxon>
        <taxon>Fungi</taxon>
        <taxon>Dikarya</taxon>
        <taxon>Basidiomycota</taxon>
        <taxon>Agaricomycotina</taxon>
        <taxon>Agaricomycetes</taxon>
        <taxon>Agaricomycetidae</taxon>
        <taxon>Agaricales</taxon>
        <taxon>Marasmiineae</taxon>
        <taxon>Marasmiaceae</taxon>
        <taxon>Paramarasmius</taxon>
    </lineage>
</organism>
<protein>
    <submittedName>
        <fullName evidence="2">Uncharacterized protein</fullName>
    </submittedName>
</protein>
<dbReference type="PANTHER" id="PTHR45648">
    <property type="entry name" value="GDSL LIPASE/ACYLHYDROLASE FAMILY PROTEIN (AFU_ORTHOLOGUE AFUA_4G14700)"/>
    <property type="match status" value="1"/>
</dbReference>
<sequence length="149" mass="16543">MDRLSSQAEDLYAAGARSFLFLTVPPTDRAPLMIAQGQQVVSRFRPFVTAYNTDLKNMVKAFQKRHPDLDQVTVFDTQKVFNTLLDNAETLGFVNATGYCEAYANGTEEQTTQVDGCAPVSNYFWLNSLHPIFTVHDILAKAISTALST</sequence>
<evidence type="ECO:0000313" key="2">
    <source>
        <dbReference type="EMBL" id="KAK7034718.1"/>
    </source>
</evidence>
<dbReference type="GO" id="GO:0016788">
    <property type="term" value="F:hydrolase activity, acting on ester bonds"/>
    <property type="evidence" value="ECO:0007669"/>
    <property type="project" value="InterPro"/>
</dbReference>
<comment type="caution">
    <text evidence="2">The sequence shown here is derived from an EMBL/GenBank/DDBJ whole genome shotgun (WGS) entry which is preliminary data.</text>
</comment>
<dbReference type="PANTHER" id="PTHR45648:SF85">
    <property type="entry name" value="A, PUTATIVE (AFU_ORTHOLOGUE AFUA_2G10760)-RELATED"/>
    <property type="match status" value="1"/>
</dbReference>
<dbReference type="InterPro" id="IPR001087">
    <property type="entry name" value="GDSL"/>
</dbReference>
<dbReference type="Proteomes" id="UP001383192">
    <property type="component" value="Unassembled WGS sequence"/>
</dbReference>
<name>A0AAW0C6Z1_9AGAR</name>
<gene>
    <name evidence="2" type="ORF">VNI00_012125</name>
</gene>
<keyword evidence="3" id="KW-1185">Reference proteome</keyword>
<dbReference type="AlphaFoldDB" id="A0AAW0C6Z1"/>
<dbReference type="EMBL" id="JAYKXP010000055">
    <property type="protein sequence ID" value="KAK7034718.1"/>
    <property type="molecule type" value="Genomic_DNA"/>
</dbReference>
<accession>A0AAW0C6Z1</accession>
<keyword evidence="1" id="KW-0378">Hydrolase</keyword>